<accession>A0ABT2JW21</accession>
<dbReference type="CDD" id="cd17321">
    <property type="entry name" value="MFS_MMR_MDR_like"/>
    <property type="match status" value="1"/>
</dbReference>
<evidence type="ECO:0000256" key="1">
    <source>
        <dbReference type="ARBA" id="ARBA00004651"/>
    </source>
</evidence>
<gene>
    <name evidence="10" type="ORF">LHJ74_19370</name>
</gene>
<keyword evidence="3" id="KW-1003">Cell membrane</keyword>
<dbReference type="Proteomes" id="UP001156389">
    <property type="component" value="Unassembled WGS sequence"/>
</dbReference>
<comment type="subcellular location">
    <subcellularLocation>
        <location evidence="1">Cell membrane</location>
        <topology evidence="1">Multi-pass membrane protein</topology>
    </subcellularLocation>
</comment>
<keyword evidence="7" id="KW-0046">Antibiotic resistance</keyword>
<feature type="transmembrane region" description="Helical" evidence="8">
    <location>
        <begin position="339"/>
        <end position="358"/>
    </location>
</feature>
<dbReference type="PANTHER" id="PTHR42718">
    <property type="entry name" value="MAJOR FACILITATOR SUPERFAMILY MULTIDRUG TRANSPORTER MFSC"/>
    <property type="match status" value="1"/>
</dbReference>
<dbReference type="NCBIfam" id="TIGR00711">
    <property type="entry name" value="efflux_EmrB"/>
    <property type="match status" value="1"/>
</dbReference>
<evidence type="ECO:0000256" key="8">
    <source>
        <dbReference type="SAM" id="Phobius"/>
    </source>
</evidence>
<dbReference type="RefSeq" id="WP_260219351.1">
    <property type="nucleotide sequence ID" value="NZ_JAJAGO010000008.1"/>
</dbReference>
<feature type="transmembrane region" description="Helical" evidence="8">
    <location>
        <begin position="55"/>
        <end position="75"/>
    </location>
</feature>
<feature type="transmembrane region" description="Helical" evidence="8">
    <location>
        <begin position="307"/>
        <end position="327"/>
    </location>
</feature>
<dbReference type="SUPFAM" id="SSF103473">
    <property type="entry name" value="MFS general substrate transporter"/>
    <property type="match status" value="1"/>
</dbReference>
<feature type="transmembrane region" description="Helical" evidence="8">
    <location>
        <begin position="364"/>
        <end position="390"/>
    </location>
</feature>
<keyword evidence="5 8" id="KW-1133">Transmembrane helix</keyword>
<name>A0ABT2JW21_9ACTN</name>
<dbReference type="Gene3D" id="1.20.1720.10">
    <property type="entry name" value="Multidrug resistance protein D"/>
    <property type="match status" value="1"/>
</dbReference>
<evidence type="ECO:0000256" key="3">
    <source>
        <dbReference type="ARBA" id="ARBA00022475"/>
    </source>
</evidence>
<dbReference type="PANTHER" id="PTHR42718:SF42">
    <property type="entry name" value="EXPORT PROTEIN"/>
    <property type="match status" value="1"/>
</dbReference>
<reference evidence="10 11" key="1">
    <citation type="submission" date="2021-10" db="EMBL/GenBank/DDBJ databases">
        <title>Streptomyces gossypii sp. nov., isolated from soil collected from cotton field.</title>
        <authorList>
            <person name="Ge X."/>
            <person name="Chen X."/>
            <person name="Liu W."/>
        </authorList>
    </citation>
    <scope>NUCLEOTIDE SEQUENCE [LARGE SCALE GENOMIC DNA]</scope>
    <source>
        <strain evidence="10 11">N2-109</strain>
    </source>
</reference>
<dbReference type="InterPro" id="IPR036259">
    <property type="entry name" value="MFS_trans_sf"/>
</dbReference>
<evidence type="ECO:0000313" key="11">
    <source>
        <dbReference type="Proteomes" id="UP001156389"/>
    </source>
</evidence>
<feature type="transmembrane region" description="Helical" evidence="8">
    <location>
        <begin position="411"/>
        <end position="428"/>
    </location>
</feature>
<comment type="caution">
    <text evidence="10">The sequence shown here is derived from an EMBL/GenBank/DDBJ whole genome shotgun (WGS) entry which is preliminary data.</text>
</comment>
<feature type="transmembrane region" description="Helical" evidence="8">
    <location>
        <begin position="480"/>
        <end position="501"/>
    </location>
</feature>
<feature type="transmembrane region" description="Helical" evidence="8">
    <location>
        <begin position="274"/>
        <end position="295"/>
    </location>
</feature>
<dbReference type="Pfam" id="PF07690">
    <property type="entry name" value="MFS_1"/>
    <property type="match status" value="1"/>
</dbReference>
<feature type="transmembrane region" description="Helical" evidence="8">
    <location>
        <begin position="21"/>
        <end position="43"/>
    </location>
</feature>
<feature type="transmembrane region" description="Helical" evidence="8">
    <location>
        <begin position="146"/>
        <end position="166"/>
    </location>
</feature>
<keyword evidence="6 8" id="KW-0472">Membrane</keyword>
<evidence type="ECO:0000256" key="6">
    <source>
        <dbReference type="ARBA" id="ARBA00023136"/>
    </source>
</evidence>
<feature type="transmembrane region" description="Helical" evidence="8">
    <location>
        <begin position="238"/>
        <end position="254"/>
    </location>
</feature>
<evidence type="ECO:0000256" key="2">
    <source>
        <dbReference type="ARBA" id="ARBA00022448"/>
    </source>
</evidence>
<organism evidence="10 11">
    <name type="scientific">Streptomyces gossypii</name>
    <dbReference type="NCBI Taxonomy" id="2883101"/>
    <lineage>
        <taxon>Bacteria</taxon>
        <taxon>Bacillati</taxon>
        <taxon>Actinomycetota</taxon>
        <taxon>Actinomycetes</taxon>
        <taxon>Kitasatosporales</taxon>
        <taxon>Streptomycetaceae</taxon>
        <taxon>Streptomyces</taxon>
    </lineage>
</organism>
<evidence type="ECO:0000256" key="4">
    <source>
        <dbReference type="ARBA" id="ARBA00022692"/>
    </source>
</evidence>
<proteinExistence type="predicted"/>
<sequence length="524" mass="53348">MSQTSRPSPPPVLSPARRWTGLAALAVALLTVGLDLMILNVALPTLAGDLEASTSQLQWIVSAYTVIFAALMLPAGGLGDRYGRKKLLLAGLAAFTGASAWAAYSGSAGMLIAARAAMGIGAAIIVPLSLGILPVLFPPEQRRRAIAVWVGALGVGLPLGPIVGGWLLEHFWWGSVFLINLPIGAAALLASAVLLPESRAPDAPPLDLPGIATSVLGTAALVYGIIQGPEDGWSDPGVLTAIGGGILLLAAFVYRQRHAAHPLVDPQLFTNPNFTWPALAATAGTFTLVGVLFVVPQYLQILGGHSALATGIRLVPLVLALLVAAGAVDKIVTRFGAKIPMVAGLAIAAAAFAVYSRISPDSSYVFTATCLAAMGLGAGLGLTPAVDLVMGTLPADRAAVGSGLLMAIRQIGAAFAIAILGTVLNAIYTRDLDPHLNNVPEPAAEASRDQIAGAYAAAERIGGPRGDELATAAADAFTQAMSGVFIASAVISAILTVLIALRLPASATGTPELSEQQPPAKETG</sequence>
<dbReference type="Gene3D" id="1.20.1250.20">
    <property type="entry name" value="MFS general substrate transporter like domains"/>
    <property type="match status" value="1"/>
</dbReference>
<feature type="transmembrane region" description="Helical" evidence="8">
    <location>
        <begin position="206"/>
        <end position="226"/>
    </location>
</feature>
<dbReference type="InterPro" id="IPR004638">
    <property type="entry name" value="EmrB-like"/>
</dbReference>
<keyword evidence="2" id="KW-0813">Transport</keyword>
<keyword evidence="11" id="KW-1185">Reference proteome</keyword>
<dbReference type="InterPro" id="IPR011701">
    <property type="entry name" value="MFS"/>
</dbReference>
<protein>
    <submittedName>
        <fullName evidence="10">MFS transporter</fullName>
    </submittedName>
</protein>
<feature type="transmembrane region" description="Helical" evidence="8">
    <location>
        <begin position="116"/>
        <end position="137"/>
    </location>
</feature>
<dbReference type="PROSITE" id="PS50850">
    <property type="entry name" value="MFS"/>
    <property type="match status" value="1"/>
</dbReference>
<evidence type="ECO:0000256" key="5">
    <source>
        <dbReference type="ARBA" id="ARBA00022989"/>
    </source>
</evidence>
<feature type="transmembrane region" description="Helical" evidence="8">
    <location>
        <begin position="87"/>
        <end position="104"/>
    </location>
</feature>
<evidence type="ECO:0000313" key="10">
    <source>
        <dbReference type="EMBL" id="MCT2592036.1"/>
    </source>
</evidence>
<feature type="domain" description="Major facilitator superfamily (MFS) profile" evidence="9">
    <location>
        <begin position="21"/>
        <end position="507"/>
    </location>
</feature>
<keyword evidence="4 8" id="KW-0812">Transmembrane</keyword>
<dbReference type="InterPro" id="IPR020846">
    <property type="entry name" value="MFS_dom"/>
</dbReference>
<dbReference type="EMBL" id="JAJAGO010000008">
    <property type="protein sequence ID" value="MCT2592036.1"/>
    <property type="molecule type" value="Genomic_DNA"/>
</dbReference>
<evidence type="ECO:0000259" key="9">
    <source>
        <dbReference type="PROSITE" id="PS50850"/>
    </source>
</evidence>
<evidence type="ECO:0000256" key="7">
    <source>
        <dbReference type="ARBA" id="ARBA00023251"/>
    </source>
</evidence>
<feature type="transmembrane region" description="Helical" evidence="8">
    <location>
        <begin position="172"/>
        <end position="194"/>
    </location>
</feature>